<dbReference type="AlphaFoldDB" id="A0A0A9F7Z7"/>
<name>A0A0A9F7Z7_ARUDO</name>
<proteinExistence type="predicted"/>
<protein>
    <submittedName>
        <fullName evidence="1">Uncharacterized protein</fullName>
    </submittedName>
</protein>
<sequence length="71" mass="7428">MEEVVLVHLTSSSLGVVEGVQFLEVLVLEVVRVGVQGLSFLPSGEVVAAVVQGLSFLPSGEVVVGLEEFFA</sequence>
<reference evidence="1" key="1">
    <citation type="submission" date="2014-09" db="EMBL/GenBank/DDBJ databases">
        <authorList>
            <person name="Magalhaes I.L.F."/>
            <person name="Oliveira U."/>
            <person name="Santos F.R."/>
            <person name="Vidigal T.H.D.A."/>
            <person name="Brescovit A.D."/>
            <person name="Santos A.J."/>
        </authorList>
    </citation>
    <scope>NUCLEOTIDE SEQUENCE</scope>
    <source>
        <tissue evidence="1">Shoot tissue taken approximately 20 cm above the soil surface</tissue>
    </source>
</reference>
<reference evidence="1" key="2">
    <citation type="journal article" date="2015" name="Data Brief">
        <title>Shoot transcriptome of the giant reed, Arundo donax.</title>
        <authorList>
            <person name="Barrero R.A."/>
            <person name="Guerrero F.D."/>
            <person name="Moolhuijzen P."/>
            <person name="Goolsby J.A."/>
            <person name="Tidwell J."/>
            <person name="Bellgard S.E."/>
            <person name="Bellgard M.I."/>
        </authorList>
    </citation>
    <scope>NUCLEOTIDE SEQUENCE</scope>
    <source>
        <tissue evidence="1">Shoot tissue taken approximately 20 cm above the soil surface</tissue>
    </source>
</reference>
<organism evidence="1">
    <name type="scientific">Arundo donax</name>
    <name type="common">Giant reed</name>
    <name type="synonym">Donax arundinaceus</name>
    <dbReference type="NCBI Taxonomy" id="35708"/>
    <lineage>
        <taxon>Eukaryota</taxon>
        <taxon>Viridiplantae</taxon>
        <taxon>Streptophyta</taxon>
        <taxon>Embryophyta</taxon>
        <taxon>Tracheophyta</taxon>
        <taxon>Spermatophyta</taxon>
        <taxon>Magnoliopsida</taxon>
        <taxon>Liliopsida</taxon>
        <taxon>Poales</taxon>
        <taxon>Poaceae</taxon>
        <taxon>PACMAD clade</taxon>
        <taxon>Arundinoideae</taxon>
        <taxon>Arundineae</taxon>
        <taxon>Arundo</taxon>
    </lineage>
</organism>
<dbReference type="EMBL" id="GBRH01190547">
    <property type="protein sequence ID" value="JAE07349.1"/>
    <property type="molecule type" value="Transcribed_RNA"/>
</dbReference>
<accession>A0A0A9F7Z7</accession>
<evidence type="ECO:0000313" key="1">
    <source>
        <dbReference type="EMBL" id="JAE07349.1"/>
    </source>
</evidence>